<feature type="region of interest" description="Disordered" evidence="1">
    <location>
        <begin position="1"/>
        <end position="44"/>
    </location>
</feature>
<dbReference type="EMBL" id="CABDUW010000134">
    <property type="protein sequence ID" value="VTJ59983.1"/>
    <property type="molecule type" value="Genomic_DNA"/>
</dbReference>
<dbReference type="AlphaFoldDB" id="A0A5E4AR58"/>
<gene>
    <name evidence="2" type="ORF">MONAX_5E003575</name>
</gene>
<proteinExistence type="predicted"/>
<evidence type="ECO:0000313" key="2">
    <source>
        <dbReference type="EMBL" id="VTJ59983.1"/>
    </source>
</evidence>
<keyword evidence="3" id="KW-1185">Reference proteome</keyword>
<organism evidence="2 3">
    <name type="scientific">Marmota monax</name>
    <name type="common">Woodchuck</name>
    <dbReference type="NCBI Taxonomy" id="9995"/>
    <lineage>
        <taxon>Eukaryota</taxon>
        <taxon>Metazoa</taxon>
        <taxon>Chordata</taxon>
        <taxon>Craniata</taxon>
        <taxon>Vertebrata</taxon>
        <taxon>Euteleostomi</taxon>
        <taxon>Mammalia</taxon>
        <taxon>Eutheria</taxon>
        <taxon>Euarchontoglires</taxon>
        <taxon>Glires</taxon>
        <taxon>Rodentia</taxon>
        <taxon>Sciuromorpha</taxon>
        <taxon>Sciuridae</taxon>
        <taxon>Xerinae</taxon>
        <taxon>Marmotini</taxon>
        <taxon>Marmota</taxon>
    </lineage>
</organism>
<feature type="non-terminal residue" evidence="2">
    <location>
        <position position="103"/>
    </location>
</feature>
<protein>
    <submittedName>
        <fullName evidence="2">Uncharacterized protein</fullName>
    </submittedName>
</protein>
<feature type="region of interest" description="Disordered" evidence="1">
    <location>
        <begin position="57"/>
        <end position="103"/>
    </location>
</feature>
<evidence type="ECO:0000313" key="3">
    <source>
        <dbReference type="Proteomes" id="UP000335636"/>
    </source>
</evidence>
<evidence type="ECO:0000256" key="1">
    <source>
        <dbReference type="SAM" id="MobiDB-lite"/>
    </source>
</evidence>
<comment type="caution">
    <text evidence="2">The sequence shown here is derived from an EMBL/GenBank/DDBJ whole genome shotgun (WGS) entry which is preliminary data.</text>
</comment>
<feature type="non-terminal residue" evidence="2">
    <location>
        <position position="1"/>
    </location>
</feature>
<sequence length="103" mass="11068">YSHSLKLLWKRSPKAGRVPSGKPPRAKSTPSLEQVGGNANEMQGKGYSHSLKLLWKRSPKAGRVPSGKPPRAKSTPSLEQVGGNANEMQGKGEAVPTVPERNE</sequence>
<accession>A0A5E4AR58</accession>
<name>A0A5E4AR58_MARMO</name>
<reference evidence="2" key="1">
    <citation type="submission" date="2019-04" db="EMBL/GenBank/DDBJ databases">
        <authorList>
            <person name="Alioto T."/>
            <person name="Alioto T."/>
        </authorList>
    </citation>
    <scope>NUCLEOTIDE SEQUENCE [LARGE SCALE GENOMIC DNA]</scope>
</reference>
<dbReference type="Proteomes" id="UP000335636">
    <property type="component" value="Unassembled WGS sequence"/>
</dbReference>